<dbReference type="PANTHER" id="PTHR21087">
    <property type="entry name" value="SHIKIMATE KINASE"/>
    <property type="match status" value="1"/>
</dbReference>
<dbReference type="InterPro" id="IPR031322">
    <property type="entry name" value="Shikimate/glucono_kinase"/>
</dbReference>
<reference evidence="16 17" key="2">
    <citation type="submission" date="2019-12" db="EMBL/GenBank/DDBJ databases">
        <title>Whole-genome sequencing of Allorhizobium vitis.</title>
        <authorList>
            <person name="Gan H.M."/>
            <person name="Szegedi E."/>
            <person name="Burr T."/>
            <person name="Savka M.A."/>
        </authorList>
    </citation>
    <scope>NUCLEOTIDE SEQUENCE [LARGE SCALE GENOMIC DNA]</scope>
    <source>
        <strain evidence="14 16">CG415</strain>
        <strain evidence="13 17">CG516</strain>
    </source>
</reference>
<dbReference type="SUPFAM" id="SSF52540">
    <property type="entry name" value="P-loop containing nucleoside triphosphate hydrolases"/>
    <property type="match status" value="1"/>
</dbReference>
<comment type="catalytic activity">
    <reaction evidence="10 11">
        <text>shikimate + ATP = 3-phosphoshikimate + ADP + H(+)</text>
        <dbReference type="Rhea" id="RHEA:13121"/>
        <dbReference type="ChEBI" id="CHEBI:15378"/>
        <dbReference type="ChEBI" id="CHEBI:30616"/>
        <dbReference type="ChEBI" id="CHEBI:36208"/>
        <dbReference type="ChEBI" id="CHEBI:145989"/>
        <dbReference type="ChEBI" id="CHEBI:456216"/>
        <dbReference type="EC" id="2.7.1.71"/>
    </reaction>
</comment>
<gene>
    <name evidence="11" type="primary">aroK</name>
    <name evidence="12" type="ORF">DXT89_08210</name>
    <name evidence="14" type="ORF">GOZ88_18310</name>
    <name evidence="13" type="ORF">GOZ90_08060</name>
</gene>
<comment type="subunit">
    <text evidence="11">Monomer.</text>
</comment>
<dbReference type="EC" id="2.7.1.71" evidence="3 11"/>
<evidence type="ECO:0000256" key="5">
    <source>
        <dbReference type="ARBA" id="ARBA00022679"/>
    </source>
</evidence>
<dbReference type="EMBL" id="QUSG01000003">
    <property type="protein sequence ID" value="KAA3529829.1"/>
    <property type="molecule type" value="Genomic_DNA"/>
</dbReference>
<dbReference type="PRINTS" id="PR01100">
    <property type="entry name" value="SHIKIMTKNASE"/>
</dbReference>
<dbReference type="GO" id="GO:0009423">
    <property type="term" value="P:chorismate biosynthetic process"/>
    <property type="evidence" value="ECO:0007669"/>
    <property type="project" value="UniProtKB-UniRule"/>
</dbReference>
<evidence type="ECO:0000313" key="17">
    <source>
        <dbReference type="Proteomes" id="UP000477951"/>
    </source>
</evidence>
<feature type="binding site" evidence="11">
    <location>
        <position position="54"/>
    </location>
    <ligand>
        <name>substrate</name>
    </ligand>
</feature>
<dbReference type="Pfam" id="PF01202">
    <property type="entry name" value="SKI"/>
    <property type="match status" value="1"/>
</dbReference>
<feature type="binding site" evidence="11">
    <location>
        <position position="36"/>
    </location>
    <ligand>
        <name>Mg(2+)</name>
        <dbReference type="ChEBI" id="CHEBI:18420"/>
    </ligand>
</feature>
<comment type="caution">
    <text evidence="14">The sequence shown here is derived from an EMBL/GenBank/DDBJ whole genome shotgun (WGS) entry which is preliminary data.</text>
</comment>
<evidence type="ECO:0000313" key="12">
    <source>
        <dbReference type="EMBL" id="KAA3529829.1"/>
    </source>
</evidence>
<feature type="binding site" evidence="11">
    <location>
        <begin position="32"/>
        <end position="37"/>
    </location>
    <ligand>
        <name>ATP</name>
        <dbReference type="ChEBI" id="CHEBI:30616"/>
    </ligand>
</feature>
<comment type="subcellular location">
    <subcellularLocation>
        <location evidence="11">Cytoplasm</location>
    </subcellularLocation>
</comment>
<feature type="binding site" evidence="11">
    <location>
        <position position="138"/>
    </location>
    <ligand>
        <name>ATP</name>
        <dbReference type="ChEBI" id="CHEBI:30616"/>
    </ligand>
</feature>
<dbReference type="EMBL" id="WPHR01000004">
    <property type="protein sequence ID" value="MUZ72634.1"/>
    <property type="molecule type" value="Genomic_DNA"/>
</dbReference>
<dbReference type="GO" id="GO:0000287">
    <property type="term" value="F:magnesium ion binding"/>
    <property type="evidence" value="ECO:0007669"/>
    <property type="project" value="UniProtKB-UniRule"/>
</dbReference>
<dbReference type="Proteomes" id="UP000436911">
    <property type="component" value="Unassembled WGS sequence"/>
</dbReference>
<comment type="function">
    <text evidence="11">Catalyzes the specific phosphorylation of the 3-hydroxyl group of shikimic acid using ATP as a cosubstrate.</text>
</comment>
<keyword evidence="4 11" id="KW-0028">Amino-acid biosynthesis</keyword>
<keyword evidence="7 11" id="KW-0418">Kinase</keyword>
<dbReference type="RefSeq" id="WP_060718875.1">
    <property type="nucleotide sequence ID" value="NZ_AP023268.1"/>
</dbReference>
<dbReference type="OrthoDB" id="9800332at2"/>
<dbReference type="InterPro" id="IPR000623">
    <property type="entry name" value="Shikimate_kinase/TSH1"/>
</dbReference>
<comment type="caution">
    <text evidence="11">Lacks conserved residue(s) required for the propagation of feature annotation.</text>
</comment>
<evidence type="ECO:0000313" key="14">
    <source>
        <dbReference type="EMBL" id="MVA58062.1"/>
    </source>
</evidence>
<feature type="binding site" evidence="11">
    <location>
        <position position="157"/>
    </location>
    <ligand>
        <name>substrate</name>
    </ligand>
</feature>
<name>A0A109CR22_AGRVI</name>
<keyword evidence="11" id="KW-0963">Cytoplasm</keyword>
<comment type="pathway">
    <text evidence="1 11">Metabolic intermediate biosynthesis; chorismate biosynthesis; chorismate from D-erythrose 4-phosphate and phosphoenolpyruvate: step 5/7.</text>
</comment>
<dbReference type="Gene3D" id="3.40.50.300">
    <property type="entry name" value="P-loop containing nucleotide triphosphate hydrolases"/>
    <property type="match status" value="1"/>
</dbReference>
<dbReference type="GO" id="GO:0004765">
    <property type="term" value="F:shikimate kinase activity"/>
    <property type="evidence" value="ECO:0007669"/>
    <property type="project" value="UniProtKB-UniRule"/>
</dbReference>
<dbReference type="InterPro" id="IPR027417">
    <property type="entry name" value="P-loop_NTPase"/>
</dbReference>
<keyword evidence="11" id="KW-0479">Metal-binding</keyword>
<sequence length="197" mass="22379">MTHSMPHAVLPLAERTRSVLGRRNLIFVGLMGAGKSAIGRLVAQQLNLPFIDTDTEIERVSRMTISELFAAYGETEFRALETRVIRRLLRSGPKVVSTGGGAFINDRTRRQIERGGISIWLKADLDVLWERVNKRDHRPLLKTEHPKQTLEKLMLERYPIYQRADITVLSRDGRKEAISADVMDAVIAYVSKGRSKR</sequence>
<evidence type="ECO:0000256" key="2">
    <source>
        <dbReference type="ARBA" id="ARBA00006997"/>
    </source>
</evidence>
<evidence type="ECO:0000256" key="4">
    <source>
        <dbReference type="ARBA" id="ARBA00022605"/>
    </source>
</evidence>
<evidence type="ECO:0000313" key="13">
    <source>
        <dbReference type="EMBL" id="MUZ72634.1"/>
    </source>
</evidence>
<protein>
    <recommendedName>
        <fullName evidence="3 11">Shikimate kinase</fullName>
        <shortName evidence="11">SK</shortName>
        <ecNumber evidence="3 11">2.7.1.71</ecNumber>
    </recommendedName>
</protein>
<dbReference type="AlphaFoldDB" id="A0A109CR22"/>
<proteinExistence type="inferred from homology"/>
<evidence type="ECO:0000256" key="1">
    <source>
        <dbReference type="ARBA" id="ARBA00004842"/>
    </source>
</evidence>
<dbReference type="Proteomes" id="UP000440716">
    <property type="component" value="Unassembled WGS sequence"/>
</dbReference>
<dbReference type="NCBIfam" id="NF010552">
    <property type="entry name" value="PRK13946.1"/>
    <property type="match status" value="1"/>
</dbReference>
<dbReference type="PROSITE" id="PS01128">
    <property type="entry name" value="SHIKIMATE_KINASE"/>
    <property type="match status" value="1"/>
</dbReference>
<evidence type="ECO:0000256" key="6">
    <source>
        <dbReference type="ARBA" id="ARBA00022741"/>
    </source>
</evidence>
<evidence type="ECO:0000256" key="8">
    <source>
        <dbReference type="ARBA" id="ARBA00022840"/>
    </source>
</evidence>
<feature type="binding site" evidence="11">
    <location>
        <position position="100"/>
    </location>
    <ligand>
        <name>substrate</name>
    </ligand>
</feature>
<reference evidence="12 15" key="1">
    <citation type="submission" date="2018-08" db="EMBL/GenBank/DDBJ databases">
        <title>Genome sequencing of Agrobacterium vitis strain ICMP 10754.</title>
        <authorList>
            <person name="Visnovsky S.B."/>
            <person name="Pitman A.R."/>
        </authorList>
    </citation>
    <scope>NUCLEOTIDE SEQUENCE [LARGE SCALE GENOMIC DNA]</scope>
    <source>
        <strain evidence="12 15">ICMP 10754</strain>
    </source>
</reference>
<dbReference type="InterPro" id="IPR023000">
    <property type="entry name" value="Shikimate_kinase_CS"/>
</dbReference>
<dbReference type="PANTHER" id="PTHR21087:SF16">
    <property type="entry name" value="SHIKIMATE KINASE 1, CHLOROPLASTIC"/>
    <property type="match status" value="1"/>
</dbReference>
<keyword evidence="11" id="KW-0460">Magnesium</keyword>
<dbReference type="GO" id="GO:0008652">
    <property type="term" value="P:amino acid biosynthetic process"/>
    <property type="evidence" value="ECO:0007669"/>
    <property type="project" value="UniProtKB-KW"/>
</dbReference>
<dbReference type="CDD" id="cd00464">
    <property type="entry name" value="SK"/>
    <property type="match status" value="1"/>
</dbReference>
<keyword evidence="6 11" id="KW-0547">Nucleotide-binding</keyword>
<comment type="similarity">
    <text evidence="2 11">Belongs to the shikimate kinase family.</text>
</comment>
<feature type="binding site" evidence="11">
    <location>
        <position position="78"/>
    </location>
    <ligand>
        <name>substrate</name>
    </ligand>
</feature>
<keyword evidence="9 11" id="KW-0057">Aromatic amino acid biosynthesis</keyword>
<evidence type="ECO:0000256" key="7">
    <source>
        <dbReference type="ARBA" id="ARBA00022777"/>
    </source>
</evidence>
<dbReference type="GO" id="GO:0005524">
    <property type="term" value="F:ATP binding"/>
    <property type="evidence" value="ECO:0007669"/>
    <property type="project" value="UniProtKB-UniRule"/>
</dbReference>
<dbReference type="UniPathway" id="UPA00053">
    <property type="reaction ID" value="UER00088"/>
</dbReference>
<keyword evidence="8 11" id="KW-0067">ATP-binding</keyword>
<evidence type="ECO:0000313" key="15">
    <source>
        <dbReference type="Proteomes" id="UP000436911"/>
    </source>
</evidence>
<dbReference type="GeneID" id="60683789"/>
<keyword evidence="5 11" id="KW-0808">Transferase</keyword>
<evidence type="ECO:0000256" key="9">
    <source>
        <dbReference type="ARBA" id="ARBA00023141"/>
    </source>
</evidence>
<dbReference type="GO" id="GO:0009073">
    <property type="term" value="P:aromatic amino acid family biosynthetic process"/>
    <property type="evidence" value="ECO:0007669"/>
    <property type="project" value="UniProtKB-KW"/>
</dbReference>
<evidence type="ECO:0000256" key="3">
    <source>
        <dbReference type="ARBA" id="ARBA00012154"/>
    </source>
</evidence>
<organism evidence="14 16">
    <name type="scientific">Agrobacterium vitis</name>
    <name type="common">Rhizobium vitis</name>
    <dbReference type="NCBI Taxonomy" id="373"/>
    <lineage>
        <taxon>Bacteria</taxon>
        <taxon>Pseudomonadati</taxon>
        <taxon>Pseudomonadota</taxon>
        <taxon>Alphaproteobacteria</taxon>
        <taxon>Hyphomicrobiales</taxon>
        <taxon>Rhizobiaceae</taxon>
        <taxon>Rhizobium/Agrobacterium group</taxon>
        <taxon>Agrobacterium</taxon>
    </lineage>
</organism>
<dbReference type="Proteomes" id="UP000477951">
    <property type="component" value="Unassembled WGS sequence"/>
</dbReference>
<dbReference type="EMBL" id="WPHU01000007">
    <property type="protein sequence ID" value="MVA58062.1"/>
    <property type="molecule type" value="Genomic_DNA"/>
</dbReference>
<comment type="cofactor">
    <cofactor evidence="11">
        <name>Mg(2+)</name>
        <dbReference type="ChEBI" id="CHEBI:18420"/>
    </cofactor>
    <text evidence="11">Binds 1 Mg(2+) ion per subunit.</text>
</comment>
<dbReference type="HAMAP" id="MF_00109">
    <property type="entry name" value="Shikimate_kinase"/>
    <property type="match status" value="1"/>
</dbReference>
<accession>A0A109CR22</accession>
<evidence type="ECO:0000313" key="16">
    <source>
        <dbReference type="Proteomes" id="UP000440716"/>
    </source>
</evidence>
<dbReference type="GO" id="GO:0005829">
    <property type="term" value="C:cytosol"/>
    <property type="evidence" value="ECO:0007669"/>
    <property type="project" value="TreeGrafter"/>
</dbReference>
<evidence type="ECO:0000256" key="10">
    <source>
        <dbReference type="ARBA" id="ARBA00048567"/>
    </source>
</evidence>
<evidence type="ECO:0000256" key="11">
    <source>
        <dbReference type="HAMAP-Rule" id="MF_00109"/>
    </source>
</evidence>